<gene>
    <name evidence="2" type="ORF">L8U60_09095</name>
</gene>
<reference evidence="2" key="1">
    <citation type="submission" date="2022-02" db="EMBL/GenBank/DDBJ databases">
        <title>Corynebacterium sp. from urogenital microbiome.</title>
        <authorList>
            <person name="Cappelli E.A."/>
            <person name="Ribeiro T.G."/>
            <person name="Peixe L."/>
        </authorList>
    </citation>
    <scope>NUCLEOTIDE SEQUENCE</scope>
    <source>
        <strain evidence="2">C8Ua_172</strain>
    </source>
</reference>
<dbReference type="Proteomes" id="UP001146468">
    <property type="component" value="Unassembled WGS sequence"/>
</dbReference>
<dbReference type="AlphaFoldDB" id="A0A9X3RL21"/>
<name>A0A9X3RL21_9CORY</name>
<dbReference type="EMBL" id="JAKMUS010000016">
    <property type="protein sequence ID" value="MCZ9294637.1"/>
    <property type="molecule type" value="Genomic_DNA"/>
</dbReference>
<comment type="caution">
    <text evidence="2">The sequence shown here is derived from an EMBL/GenBank/DDBJ whole genome shotgun (WGS) entry which is preliminary data.</text>
</comment>
<sequence length="55" mass="6296">MRTAEKSGQHADQPDVRTRCSSEVKEISERYRDAEAVTPVHIAEKHAIGFPLKRY</sequence>
<dbReference type="RefSeq" id="WP_269966054.1">
    <property type="nucleotide sequence ID" value="NZ_JAKMUS010000016.1"/>
</dbReference>
<feature type="region of interest" description="Disordered" evidence="1">
    <location>
        <begin position="1"/>
        <end position="20"/>
    </location>
</feature>
<accession>A0A9X3RL21</accession>
<evidence type="ECO:0000256" key="1">
    <source>
        <dbReference type="SAM" id="MobiDB-lite"/>
    </source>
</evidence>
<evidence type="ECO:0000313" key="2">
    <source>
        <dbReference type="EMBL" id="MCZ9294637.1"/>
    </source>
</evidence>
<evidence type="ECO:0000313" key="3">
    <source>
        <dbReference type="Proteomes" id="UP001146468"/>
    </source>
</evidence>
<protein>
    <submittedName>
        <fullName evidence="2">Uncharacterized protein</fullName>
    </submittedName>
</protein>
<keyword evidence="3" id="KW-1185">Reference proteome</keyword>
<proteinExistence type="predicted"/>
<organism evidence="2 3">
    <name type="scientific">Corynebacterium meitnerae</name>
    <dbReference type="NCBI Taxonomy" id="2913498"/>
    <lineage>
        <taxon>Bacteria</taxon>
        <taxon>Bacillati</taxon>
        <taxon>Actinomycetota</taxon>
        <taxon>Actinomycetes</taxon>
        <taxon>Mycobacteriales</taxon>
        <taxon>Corynebacteriaceae</taxon>
        <taxon>Corynebacterium</taxon>
    </lineage>
</organism>